<dbReference type="EMBL" id="SKBN01000140">
    <property type="protein sequence ID" value="TGJ82119.1"/>
    <property type="molecule type" value="Genomic_DNA"/>
</dbReference>
<name>A0A4Z0YD06_9PEZI</name>
<dbReference type="Proteomes" id="UP000297716">
    <property type="component" value="Unassembled WGS sequence"/>
</dbReference>
<proteinExistence type="predicted"/>
<dbReference type="STRING" id="37992.A0A4Z0YD06"/>
<feature type="compositionally biased region" description="Polar residues" evidence="1">
    <location>
        <begin position="28"/>
        <end position="37"/>
    </location>
</feature>
<dbReference type="AlphaFoldDB" id="A0A4Z0YD06"/>
<evidence type="ECO:0000256" key="2">
    <source>
        <dbReference type="SAM" id="SignalP"/>
    </source>
</evidence>
<feature type="compositionally biased region" description="Basic and acidic residues" evidence="1">
    <location>
        <begin position="57"/>
        <end position="71"/>
    </location>
</feature>
<keyword evidence="4" id="KW-1185">Reference proteome</keyword>
<gene>
    <name evidence="3" type="ORF">E0Z10_g6635</name>
</gene>
<feature type="chain" id="PRO_5021334233" evidence="2">
    <location>
        <begin position="20"/>
        <end position="90"/>
    </location>
</feature>
<evidence type="ECO:0000313" key="3">
    <source>
        <dbReference type="EMBL" id="TGJ82119.1"/>
    </source>
</evidence>
<evidence type="ECO:0000256" key="1">
    <source>
        <dbReference type="SAM" id="MobiDB-lite"/>
    </source>
</evidence>
<reference evidence="3 4" key="1">
    <citation type="submission" date="2019-03" db="EMBL/GenBank/DDBJ databases">
        <title>Draft genome sequence of Xylaria hypoxylon DSM 108379, a ubiquitous saprotrophic-parasitic fungi on hardwood.</title>
        <authorList>
            <person name="Buettner E."/>
            <person name="Leonhardt S."/>
            <person name="Gebauer A.M."/>
            <person name="Liers C."/>
            <person name="Hofrichter M."/>
            <person name="Kellner H."/>
        </authorList>
    </citation>
    <scope>NUCLEOTIDE SEQUENCE [LARGE SCALE GENOMIC DNA]</scope>
    <source>
        <strain evidence="3 4">DSM 108379</strain>
    </source>
</reference>
<evidence type="ECO:0000313" key="4">
    <source>
        <dbReference type="Proteomes" id="UP000297716"/>
    </source>
</evidence>
<accession>A0A4Z0YD06</accession>
<keyword evidence="2" id="KW-0732">Signal</keyword>
<dbReference type="OrthoDB" id="2150639at2759"/>
<sequence length="90" mass="9797">MARLSLALLVAALLQAGSSLPIVEEGQFSPTSQQSGFPTGLPTGFPTGFPHHQHPLHNLEPEGRPAPPEKRSIPVAPEWLRWLPFESINL</sequence>
<feature type="signal peptide" evidence="2">
    <location>
        <begin position="1"/>
        <end position="19"/>
    </location>
</feature>
<organism evidence="3 4">
    <name type="scientific">Xylaria hypoxylon</name>
    <dbReference type="NCBI Taxonomy" id="37992"/>
    <lineage>
        <taxon>Eukaryota</taxon>
        <taxon>Fungi</taxon>
        <taxon>Dikarya</taxon>
        <taxon>Ascomycota</taxon>
        <taxon>Pezizomycotina</taxon>
        <taxon>Sordariomycetes</taxon>
        <taxon>Xylariomycetidae</taxon>
        <taxon>Xylariales</taxon>
        <taxon>Xylariaceae</taxon>
        <taxon>Xylaria</taxon>
    </lineage>
</organism>
<protein>
    <submittedName>
        <fullName evidence="3">Uncharacterized protein</fullName>
    </submittedName>
</protein>
<comment type="caution">
    <text evidence="3">The sequence shown here is derived from an EMBL/GenBank/DDBJ whole genome shotgun (WGS) entry which is preliminary data.</text>
</comment>
<feature type="region of interest" description="Disordered" evidence="1">
    <location>
        <begin position="26"/>
        <end position="71"/>
    </location>
</feature>